<sequence length="338" mass="38335">MGHFEEKDFDQAKELDEFKNLVTKMQLEAITASLSLIGLKWREVSRLIKNYNLPMSSASVARVLRKHLAKTSHYQEMDHVLAIFRLSFVVASESRLWHAVKMSEPLYEDQPISTLARLIPARVEKAASKFLRKLGSEIKVQEMKVGDFLYMSVRVNRLGGTRRSSEVFVASPPGEPVAFFSTMSQKKLIKAAVLGLGYNNYVDARLHGQDIVSLLRIIDRTWNKDMNNLVTIPEYNPGPVITKNGIDFTNQSYNNMYIDNLIGPNPPLLRDLDVRSIQPFFDSSILNEDMAVSLTIKSENVAETLKAMVKNRSLGPTSIMFQIFNETKSNTVVYRPDD</sequence>
<protein>
    <submittedName>
        <fullName evidence="1">Uncharacterized protein</fullName>
    </submittedName>
</protein>
<gene>
    <name evidence="1" type="ORF">EVAR_98398_1</name>
</gene>
<reference evidence="1 2" key="1">
    <citation type="journal article" date="2019" name="Commun. Biol.">
        <title>The bagworm genome reveals a unique fibroin gene that provides high tensile strength.</title>
        <authorList>
            <person name="Kono N."/>
            <person name="Nakamura H."/>
            <person name="Ohtoshi R."/>
            <person name="Tomita M."/>
            <person name="Numata K."/>
            <person name="Arakawa K."/>
        </authorList>
    </citation>
    <scope>NUCLEOTIDE SEQUENCE [LARGE SCALE GENOMIC DNA]</scope>
</reference>
<comment type="caution">
    <text evidence="1">The sequence shown here is derived from an EMBL/GenBank/DDBJ whole genome shotgun (WGS) entry which is preliminary data.</text>
</comment>
<dbReference type="AlphaFoldDB" id="A0A4C1XU39"/>
<accession>A0A4C1XU39</accession>
<organism evidence="1 2">
    <name type="scientific">Eumeta variegata</name>
    <name type="common">Bagworm moth</name>
    <name type="synonym">Eumeta japonica</name>
    <dbReference type="NCBI Taxonomy" id="151549"/>
    <lineage>
        <taxon>Eukaryota</taxon>
        <taxon>Metazoa</taxon>
        <taxon>Ecdysozoa</taxon>
        <taxon>Arthropoda</taxon>
        <taxon>Hexapoda</taxon>
        <taxon>Insecta</taxon>
        <taxon>Pterygota</taxon>
        <taxon>Neoptera</taxon>
        <taxon>Endopterygota</taxon>
        <taxon>Lepidoptera</taxon>
        <taxon>Glossata</taxon>
        <taxon>Ditrysia</taxon>
        <taxon>Tineoidea</taxon>
        <taxon>Psychidae</taxon>
        <taxon>Oiketicinae</taxon>
        <taxon>Eumeta</taxon>
    </lineage>
</organism>
<proteinExistence type="predicted"/>
<dbReference type="OrthoDB" id="8184399at2759"/>
<evidence type="ECO:0000313" key="1">
    <source>
        <dbReference type="EMBL" id="GBP65685.1"/>
    </source>
</evidence>
<dbReference type="Proteomes" id="UP000299102">
    <property type="component" value="Unassembled WGS sequence"/>
</dbReference>
<dbReference type="EMBL" id="BGZK01000936">
    <property type="protein sequence ID" value="GBP65685.1"/>
    <property type="molecule type" value="Genomic_DNA"/>
</dbReference>
<evidence type="ECO:0000313" key="2">
    <source>
        <dbReference type="Proteomes" id="UP000299102"/>
    </source>
</evidence>
<name>A0A4C1XU39_EUMVA</name>
<keyword evidence="2" id="KW-1185">Reference proteome</keyword>